<dbReference type="SUPFAM" id="SSF90123">
    <property type="entry name" value="ABC transporter transmembrane region"/>
    <property type="match status" value="1"/>
</dbReference>
<evidence type="ECO:0000256" key="6">
    <source>
        <dbReference type="ARBA" id="ARBA00023136"/>
    </source>
</evidence>
<evidence type="ECO:0000259" key="8">
    <source>
        <dbReference type="PROSITE" id="PS50893"/>
    </source>
</evidence>
<keyword evidence="5 7" id="KW-1133">Transmembrane helix</keyword>
<name>A0ABY3S077_9MICO</name>
<evidence type="ECO:0000256" key="7">
    <source>
        <dbReference type="SAM" id="Phobius"/>
    </source>
</evidence>
<dbReference type="InterPro" id="IPR027417">
    <property type="entry name" value="P-loop_NTPase"/>
</dbReference>
<feature type="transmembrane region" description="Helical" evidence="7">
    <location>
        <begin position="30"/>
        <end position="55"/>
    </location>
</feature>
<evidence type="ECO:0000313" key="11">
    <source>
        <dbReference type="Proteomes" id="UP001199642"/>
    </source>
</evidence>
<feature type="transmembrane region" description="Helical" evidence="7">
    <location>
        <begin position="122"/>
        <end position="143"/>
    </location>
</feature>
<keyword evidence="2 7" id="KW-0812">Transmembrane</keyword>
<dbReference type="NCBIfam" id="TIGR02868">
    <property type="entry name" value="CydC"/>
    <property type="match status" value="1"/>
</dbReference>
<keyword evidence="11" id="KW-1185">Reference proteome</keyword>
<evidence type="ECO:0000256" key="4">
    <source>
        <dbReference type="ARBA" id="ARBA00022840"/>
    </source>
</evidence>
<dbReference type="PANTHER" id="PTHR24221:SF654">
    <property type="entry name" value="ATP-BINDING CASSETTE SUB-FAMILY B MEMBER 6"/>
    <property type="match status" value="1"/>
</dbReference>
<organism evidence="10 11">
    <name type="scientific">Microbacterium resistens</name>
    <dbReference type="NCBI Taxonomy" id="156977"/>
    <lineage>
        <taxon>Bacteria</taxon>
        <taxon>Bacillati</taxon>
        <taxon>Actinomycetota</taxon>
        <taxon>Actinomycetes</taxon>
        <taxon>Micrococcales</taxon>
        <taxon>Microbacteriaceae</taxon>
        <taxon>Microbacterium</taxon>
    </lineage>
</organism>
<gene>
    <name evidence="10" type="primary">cydC</name>
    <name evidence="10" type="ORF">K8F61_16480</name>
</gene>
<dbReference type="InterPro" id="IPR003439">
    <property type="entry name" value="ABC_transporter-like_ATP-bd"/>
</dbReference>
<dbReference type="InterPro" id="IPR017871">
    <property type="entry name" value="ABC_transporter-like_CS"/>
</dbReference>
<protein>
    <submittedName>
        <fullName evidence="10">Thiol reductant ABC exporter subunit CydC</fullName>
    </submittedName>
</protein>
<evidence type="ECO:0000256" key="5">
    <source>
        <dbReference type="ARBA" id="ARBA00022989"/>
    </source>
</evidence>
<dbReference type="CDD" id="cd03228">
    <property type="entry name" value="ABCC_MRP_Like"/>
    <property type="match status" value="1"/>
</dbReference>
<accession>A0ABY3S077</accession>
<dbReference type="InterPro" id="IPR003593">
    <property type="entry name" value="AAA+_ATPase"/>
</dbReference>
<dbReference type="SUPFAM" id="SSF52540">
    <property type="entry name" value="P-loop containing nucleoside triphosphate hydrolases"/>
    <property type="match status" value="1"/>
</dbReference>
<evidence type="ECO:0000256" key="2">
    <source>
        <dbReference type="ARBA" id="ARBA00022692"/>
    </source>
</evidence>
<dbReference type="Pfam" id="PF00005">
    <property type="entry name" value="ABC_tran"/>
    <property type="match status" value="1"/>
</dbReference>
<feature type="domain" description="ABC transporter" evidence="8">
    <location>
        <begin position="338"/>
        <end position="550"/>
    </location>
</feature>
<dbReference type="Gene3D" id="1.20.1560.10">
    <property type="entry name" value="ABC transporter type 1, transmembrane domain"/>
    <property type="match status" value="1"/>
</dbReference>
<dbReference type="Pfam" id="PF00664">
    <property type="entry name" value="ABC_membrane"/>
    <property type="match status" value="1"/>
</dbReference>
<dbReference type="InterPro" id="IPR011527">
    <property type="entry name" value="ABC1_TM_dom"/>
</dbReference>
<dbReference type="EMBL" id="CP082781">
    <property type="protein sequence ID" value="UGS28631.1"/>
    <property type="molecule type" value="Genomic_DNA"/>
</dbReference>
<feature type="transmembrane region" description="Helical" evidence="7">
    <location>
        <begin position="149"/>
        <end position="170"/>
    </location>
</feature>
<comment type="subcellular location">
    <subcellularLocation>
        <location evidence="1">Cell membrane</location>
        <topology evidence="1">Multi-pass membrane protein</topology>
    </subcellularLocation>
</comment>
<keyword evidence="6 7" id="KW-0472">Membrane</keyword>
<evidence type="ECO:0000313" key="10">
    <source>
        <dbReference type="EMBL" id="UGS28631.1"/>
    </source>
</evidence>
<dbReference type="Gene3D" id="3.40.50.300">
    <property type="entry name" value="P-loop containing nucleotide triphosphate hydrolases"/>
    <property type="match status" value="1"/>
</dbReference>
<sequence>MPPMRRFLPALVSAVLSAAAAVCLLLVSGWLIVSASLVDSLVPLSVAVVGVRFFAVSRAVFRYLERIAGHDAALRRLADLRASIVRRLIPLSPAGLGRTDRGSVLSALVDDVENLQNLPLRVVLPLVSGGVVAVASVAVMAVVSPAAAGALAVCLVLAAVVAVLVGRVLGDRAERAVSARRAALAGALVDDMASADVLRAFGVQEASRARIRAADEALRDTVSRAARAQAASAGAVSVAAGLASLWAIAVAVPGLPGGAVDAPWFAVAVLLPMAVFDVFGAVPQAASSWRGVRAGAQRIHALLPAELPAQIRADEPGSTGVVTPAPPAASPVTRPPALRVRGLRAGWPGAQRPALTGVDLDLGPGERVLVTGASGAGKSTLAAALVGFLAAEGEYRVGDEDAARMPGPALRAVVGLCEQDPQLFDEDIRQNLLFARDTASDEELLAVLERVGLGDWVRERGGLDARVGERGGLVSGGQAQRIALARALLRGFPILVLDEPTAGVDPATSEALLDDLLGAAGDQSVLLISHVAPPEGRIDRVVRLQDGRTA</sequence>
<proteinExistence type="predicted"/>
<feature type="transmembrane region" description="Helical" evidence="7">
    <location>
        <begin position="264"/>
        <end position="283"/>
    </location>
</feature>
<dbReference type="InterPro" id="IPR014223">
    <property type="entry name" value="ABC_CydC/D"/>
</dbReference>
<keyword evidence="3" id="KW-0547">Nucleotide-binding</keyword>
<dbReference type="SMART" id="SM00382">
    <property type="entry name" value="AAA"/>
    <property type="match status" value="1"/>
</dbReference>
<reference evidence="10 11" key="1">
    <citation type="submission" date="2023-01" db="EMBL/GenBank/DDBJ databases">
        <title>Characterization of estradiol degrading bacteria Microbacterium sp. MZT7 and reveal degrading genes through genome analysis.</title>
        <authorList>
            <person name="Hao P."/>
            <person name="Gao Y."/>
        </authorList>
    </citation>
    <scope>NUCLEOTIDE SEQUENCE [LARGE SCALE GENOMIC DNA]</scope>
    <source>
        <strain evidence="10 11">MZT7</strain>
    </source>
</reference>
<dbReference type="InterPro" id="IPR036640">
    <property type="entry name" value="ABC1_TM_sf"/>
</dbReference>
<evidence type="ECO:0000259" key="9">
    <source>
        <dbReference type="PROSITE" id="PS50929"/>
    </source>
</evidence>
<dbReference type="InterPro" id="IPR039421">
    <property type="entry name" value="Type_1_exporter"/>
</dbReference>
<keyword evidence="4" id="KW-0067">ATP-binding</keyword>
<evidence type="ECO:0000256" key="1">
    <source>
        <dbReference type="ARBA" id="ARBA00004651"/>
    </source>
</evidence>
<feature type="domain" description="ABC transmembrane type-1" evidence="9">
    <location>
        <begin position="10"/>
        <end position="291"/>
    </location>
</feature>
<dbReference type="PROSITE" id="PS50893">
    <property type="entry name" value="ABC_TRANSPORTER_2"/>
    <property type="match status" value="1"/>
</dbReference>
<dbReference type="PROSITE" id="PS50929">
    <property type="entry name" value="ABC_TM1F"/>
    <property type="match status" value="1"/>
</dbReference>
<dbReference type="PROSITE" id="PS00211">
    <property type="entry name" value="ABC_TRANSPORTER_1"/>
    <property type="match status" value="1"/>
</dbReference>
<feature type="transmembrane region" description="Helical" evidence="7">
    <location>
        <begin position="233"/>
        <end position="252"/>
    </location>
</feature>
<dbReference type="PANTHER" id="PTHR24221">
    <property type="entry name" value="ATP-BINDING CASSETTE SUB-FAMILY B"/>
    <property type="match status" value="1"/>
</dbReference>
<evidence type="ECO:0000256" key="3">
    <source>
        <dbReference type="ARBA" id="ARBA00022741"/>
    </source>
</evidence>
<dbReference type="Proteomes" id="UP001199642">
    <property type="component" value="Chromosome"/>
</dbReference>